<dbReference type="Gene3D" id="3.40.50.1820">
    <property type="entry name" value="alpha/beta hydrolase"/>
    <property type="match status" value="1"/>
</dbReference>
<dbReference type="PANTHER" id="PTHR22753:SF24">
    <property type="entry name" value="ESTERASE_LIPASE_THIOESTERASE FAMILY PROTEIN"/>
    <property type="match status" value="1"/>
</dbReference>
<evidence type="ECO:0000259" key="4">
    <source>
        <dbReference type="Pfam" id="PF12146"/>
    </source>
</evidence>
<keyword evidence="2" id="KW-0808">Transferase</keyword>
<dbReference type="InterPro" id="IPR029058">
    <property type="entry name" value="AB_hydrolase_fold"/>
</dbReference>
<dbReference type="GO" id="GO:0019432">
    <property type="term" value="P:triglyceride biosynthetic process"/>
    <property type="evidence" value="ECO:0007669"/>
    <property type="project" value="UniProtKB-ARBA"/>
</dbReference>
<accession>A0A5N6PRJ5</accession>
<dbReference type="CDD" id="cd07987">
    <property type="entry name" value="LPLAT_MGAT-like"/>
    <property type="match status" value="1"/>
</dbReference>
<organism evidence="5 6">
    <name type="scientific">Mikania micrantha</name>
    <name type="common">bitter vine</name>
    <dbReference type="NCBI Taxonomy" id="192012"/>
    <lineage>
        <taxon>Eukaryota</taxon>
        <taxon>Viridiplantae</taxon>
        <taxon>Streptophyta</taxon>
        <taxon>Embryophyta</taxon>
        <taxon>Tracheophyta</taxon>
        <taxon>Spermatophyta</taxon>
        <taxon>Magnoliopsida</taxon>
        <taxon>eudicotyledons</taxon>
        <taxon>Gunneridae</taxon>
        <taxon>Pentapetalae</taxon>
        <taxon>asterids</taxon>
        <taxon>campanulids</taxon>
        <taxon>Asterales</taxon>
        <taxon>Asteraceae</taxon>
        <taxon>Asteroideae</taxon>
        <taxon>Heliantheae alliance</taxon>
        <taxon>Eupatorieae</taxon>
        <taxon>Mikania</taxon>
    </lineage>
</organism>
<proteinExistence type="inferred from homology"/>
<gene>
    <name evidence="5" type="ORF">E3N88_06982</name>
</gene>
<evidence type="ECO:0000256" key="1">
    <source>
        <dbReference type="ARBA" id="ARBA00005420"/>
    </source>
</evidence>
<dbReference type="InterPro" id="IPR022742">
    <property type="entry name" value="Hydrolase_4"/>
</dbReference>
<dbReference type="Proteomes" id="UP000326396">
    <property type="component" value="Linkage Group LG11"/>
</dbReference>
<feature type="domain" description="Serine aminopeptidase S33" evidence="4">
    <location>
        <begin position="171"/>
        <end position="374"/>
    </location>
</feature>
<evidence type="ECO:0000313" key="6">
    <source>
        <dbReference type="Proteomes" id="UP000326396"/>
    </source>
</evidence>
<dbReference type="GO" id="GO:0016020">
    <property type="term" value="C:membrane"/>
    <property type="evidence" value="ECO:0007669"/>
    <property type="project" value="TreeGrafter"/>
</dbReference>
<comment type="similarity">
    <text evidence="1">Belongs to the diacylglycerol acyltransferase family.</text>
</comment>
<dbReference type="AlphaFoldDB" id="A0A5N6PRJ5"/>
<keyword evidence="3" id="KW-0012">Acyltransferase</keyword>
<comment type="caution">
    <text evidence="5">The sequence shown here is derived from an EMBL/GenBank/DDBJ whole genome shotgun (WGS) entry which is preliminary data.</text>
</comment>
<dbReference type="OrthoDB" id="44277at2759"/>
<protein>
    <recommendedName>
        <fullName evidence="4">Serine aminopeptidase S33 domain-containing protein</fullName>
    </recommendedName>
</protein>
<dbReference type="InterPro" id="IPR007130">
    <property type="entry name" value="DAGAT"/>
</dbReference>
<sequence>MTITGATLPSMYPIPMVKHTTTVRFKPLSAARQSVVSPEQPLTQNKNFEADLTVNRAHLQTEVERLSLTDYFEGSRDLLMKSDGGPPRWFSPLECSSHLKNSPLLLSLPGFPSNSSSKEKFSIKFIAECQNLDFAGVDGTGLSLLLHHQRLGEMFDIWCLHIPTTDRTPFTDLVKLIERTIRSENDQFPDRPIYLVGESFGGCLALAVAARIPHIDLVLVLANPATSFEKSQLQPLVPILKIMPDHIRPGLPYFMSLITGLPSGMLTSTAKKGLPSQQTITDLSEDVASLFSYLSDVGDVLTVETVLWKLKMLESACALSNSCLHSVSAQTLILSSGNDQLLPSLQEGERLHKTLPKCHIRTFSDSGHALFLEETFDLVTVIKGAGFYRRAKHTDYASDFVPPSSHEIKDILESSRWLDVVASPVLLSTLEDGKIVRGLSGVPSEGPVLFVGCHNMLGFEAAPMIRRFLIEKNIIIRGVAHPMLFMKLKEDEMPDLAIYDVTRLMGAVPVSPFNLYKLFSLKSHVLLYPGGVREALHRKGEEYKLFWPEQSEFVRMAARFGATVIPFGAVGEDDYAQLVLDYEDQMKIPLMKDYVKRTTDDSIKLRNDMKGEVANQDLHMPVILPKIPGRYYYLFGKPIKTEGRSEELRSKERAHQVYLEVKGEVEKCLNYCKTKRENDPYRNIISRLMYLAVHGFDSQVPAFDLD</sequence>
<dbReference type="GO" id="GO:0004144">
    <property type="term" value="F:diacylglycerol O-acyltransferase activity"/>
    <property type="evidence" value="ECO:0007669"/>
    <property type="project" value="UniProtKB-ARBA"/>
</dbReference>
<reference evidence="5 6" key="1">
    <citation type="submission" date="2019-05" db="EMBL/GenBank/DDBJ databases">
        <title>Mikania micrantha, genome provides insights into the molecular mechanism of rapid growth.</title>
        <authorList>
            <person name="Liu B."/>
        </authorList>
    </citation>
    <scope>NUCLEOTIDE SEQUENCE [LARGE SCALE GENOMIC DNA]</scope>
    <source>
        <strain evidence="5">NLD-2019</strain>
        <tissue evidence="5">Leaf</tissue>
    </source>
</reference>
<dbReference type="PANTHER" id="PTHR22753">
    <property type="entry name" value="TRANSMEMBRANE PROTEIN 68"/>
    <property type="match status" value="1"/>
</dbReference>
<dbReference type="Pfam" id="PF12146">
    <property type="entry name" value="Hydrolase_4"/>
    <property type="match status" value="1"/>
</dbReference>
<dbReference type="SUPFAM" id="SSF53474">
    <property type="entry name" value="alpha/beta-Hydrolases"/>
    <property type="match status" value="1"/>
</dbReference>
<evidence type="ECO:0000256" key="3">
    <source>
        <dbReference type="ARBA" id="ARBA00023315"/>
    </source>
</evidence>
<name>A0A5N6PRJ5_9ASTR</name>
<dbReference type="EMBL" id="SZYD01000003">
    <property type="protein sequence ID" value="KAD6796086.1"/>
    <property type="molecule type" value="Genomic_DNA"/>
</dbReference>
<keyword evidence="6" id="KW-1185">Reference proteome</keyword>
<dbReference type="Pfam" id="PF03982">
    <property type="entry name" value="DAGAT"/>
    <property type="match status" value="1"/>
</dbReference>
<evidence type="ECO:0000313" key="5">
    <source>
        <dbReference type="EMBL" id="KAD6796086.1"/>
    </source>
</evidence>
<evidence type="ECO:0000256" key="2">
    <source>
        <dbReference type="ARBA" id="ARBA00022679"/>
    </source>
</evidence>